<dbReference type="Proteomes" id="UP000813444">
    <property type="component" value="Unassembled WGS sequence"/>
</dbReference>
<protein>
    <recommendedName>
        <fullName evidence="5">Secreted protein</fullName>
    </recommendedName>
</protein>
<feature type="signal peptide" evidence="2">
    <location>
        <begin position="1"/>
        <end position="30"/>
    </location>
</feature>
<evidence type="ECO:0000313" key="3">
    <source>
        <dbReference type="EMBL" id="KAH7328275.1"/>
    </source>
</evidence>
<sequence>MLAAPLSWIPSLSCLHEVVRLLPWCSLVGAICPFPMASNVRLPAGRSRSQQHVGPPALYTNQIRLHFWVGWVAACLPISRLLPSASDSDGLTRTVASSLSDTARCYPRGSSHDPSRHFPHQSPT</sequence>
<name>A0A8K0WWK6_9HYPO</name>
<accession>A0A8K0WWK6</accession>
<reference evidence="3" key="1">
    <citation type="journal article" date="2021" name="Nat. Commun.">
        <title>Genetic determinants of endophytism in the Arabidopsis root mycobiome.</title>
        <authorList>
            <person name="Mesny F."/>
            <person name="Miyauchi S."/>
            <person name="Thiergart T."/>
            <person name="Pickel B."/>
            <person name="Atanasova L."/>
            <person name="Karlsson M."/>
            <person name="Huettel B."/>
            <person name="Barry K.W."/>
            <person name="Haridas S."/>
            <person name="Chen C."/>
            <person name="Bauer D."/>
            <person name="Andreopoulos W."/>
            <person name="Pangilinan J."/>
            <person name="LaButti K."/>
            <person name="Riley R."/>
            <person name="Lipzen A."/>
            <person name="Clum A."/>
            <person name="Drula E."/>
            <person name="Henrissat B."/>
            <person name="Kohler A."/>
            <person name="Grigoriev I.V."/>
            <person name="Martin F.M."/>
            <person name="Hacquard S."/>
        </authorList>
    </citation>
    <scope>NUCLEOTIDE SEQUENCE</scope>
    <source>
        <strain evidence="3">MPI-CAGE-CH-0235</strain>
    </source>
</reference>
<evidence type="ECO:0008006" key="5">
    <source>
        <dbReference type="Google" id="ProtNLM"/>
    </source>
</evidence>
<dbReference type="AlphaFoldDB" id="A0A8K0WWK6"/>
<feature type="region of interest" description="Disordered" evidence="1">
    <location>
        <begin position="102"/>
        <end position="124"/>
    </location>
</feature>
<evidence type="ECO:0000256" key="1">
    <source>
        <dbReference type="SAM" id="MobiDB-lite"/>
    </source>
</evidence>
<dbReference type="EMBL" id="JAGPNK010000001">
    <property type="protein sequence ID" value="KAH7328275.1"/>
    <property type="molecule type" value="Genomic_DNA"/>
</dbReference>
<evidence type="ECO:0000313" key="4">
    <source>
        <dbReference type="Proteomes" id="UP000813444"/>
    </source>
</evidence>
<keyword evidence="4" id="KW-1185">Reference proteome</keyword>
<keyword evidence="2" id="KW-0732">Signal</keyword>
<proteinExistence type="predicted"/>
<evidence type="ECO:0000256" key="2">
    <source>
        <dbReference type="SAM" id="SignalP"/>
    </source>
</evidence>
<feature type="chain" id="PRO_5035464825" description="Secreted protein" evidence="2">
    <location>
        <begin position="31"/>
        <end position="124"/>
    </location>
</feature>
<gene>
    <name evidence="3" type="ORF">B0I35DRAFT_13809</name>
</gene>
<comment type="caution">
    <text evidence="3">The sequence shown here is derived from an EMBL/GenBank/DDBJ whole genome shotgun (WGS) entry which is preliminary data.</text>
</comment>
<organism evidence="3 4">
    <name type="scientific">Stachybotrys elegans</name>
    <dbReference type="NCBI Taxonomy" id="80388"/>
    <lineage>
        <taxon>Eukaryota</taxon>
        <taxon>Fungi</taxon>
        <taxon>Dikarya</taxon>
        <taxon>Ascomycota</taxon>
        <taxon>Pezizomycotina</taxon>
        <taxon>Sordariomycetes</taxon>
        <taxon>Hypocreomycetidae</taxon>
        <taxon>Hypocreales</taxon>
        <taxon>Stachybotryaceae</taxon>
        <taxon>Stachybotrys</taxon>
    </lineage>
</organism>